<comment type="caution">
    <text evidence="7">The sequence shown here is derived from an EMBL/GenBank/DDBJ whole genome shotgun (WGS) entry which is preliminary data.</text>
</comment>
<feature type="chain" id="PRO_5032268695" description="Methanethiol oxidase" evidence="6">
    <location>
        <begin position="18"/>
        <end position="535"/>
    </location>
</feature>
<dbReference type="GO" id="GO:0046872">
    <property type="term" value="F:metal ion binding"/>
    <property type="evidence" value="ECO:0007669"/>
    <property type="project" value="UniProtKB-KW"/>
</dbReference>
<comment type="similarity">
    <text evidence="1">Belongs to the carotenoid oxygenase family.</text>
</comment>
<evidence type="ECO:0000256" key="5">
    <source>
        <dbReference type="PIRSR" id="PIRSR604294-1"/>
    </source>
</evidence>
<feature type="binding site" evidence="5">
    <location>
        <position position="327"/>
    </location>
    <ligand>
        <name>Fe cation</name>
        <dbReference type="ChEBI" id="CHEBI:24875"/>
        <note>catalytic</note>
    </ligand>
</feature>
<sequence length="535" mass="59208">MLATCFLLPFLAVTVRAGAVEDPDIGFSLLFETAPEEFEKQCVEVSPTSKPFPTWASGDFIIPSLGVMEMGDRKMVGLLDPFGKMQKFEMKGSMVCATYRIMATGFYNASKALKTVAPSLLFFETDPPRQCPTYNPVCNLAPHAPNDNCFVNTFKVGGKILTITDSPTMLEMDPRTLQILKRHEFDKDKLEDVVRYSGSAHPVNHPVTGDWIDSVGNSNLLTGGAQINFYHLNEDDPNRRTSLGNVTFDHPPYMHSFGITENYLVLPRMPVQLSITDIMIKPLSAGFQDLKMSTPGIDNAFVLLPLDGSRKVIRAFLPLDDMLYFVHTVNAYETATDIIIDLTTSSHNPFASHGLSLPANKDKAVMRHKFTPEVVKRFVIPLQEGKPVVASVISDPRTSTDFTKINPRFAGKKHCFFWAVENKHGGESYASIAIVKYDLCYGSPAKHWFRQSWYPSEALMIPSSEPSAAEDDGILVFTALDGAADQSYLMTVDAQTMEIRSEAGPFPRVGFTTHGQFYAAGAWGGQEIVEDSLIV</sequence>
<protein>
    <recommendedName>
        <fullName evidence="9">Methanethiol oxidase</fullName>
    </recommendedName>
</protein>
<evidence type="ECO:0000256" key="6">
    <source>
        <dbReference type="SAM" id="SignalP"/>
    </source>
</evidence>
<reference evidence="7" key="1">
    <citation type="submission" date="2021-02" db="EMBL/GenBank/DDBJ databases">
        <authorList>
            <person name="Dougan E. K."/>
            <person name="Rhodes N."/>
            <person name="Thang M."/>
            <person name="Chan C."/>
        </authorList>
    </citation>
    <scope>NUCLEOTIDE SEQUENCE</scope>
</reference>
<dbReference type="AlphaFoldDB" id="A0A813E9C4"/>
<proteinExistence type="inferred from homology"/>
<dbReference type="PANTHER" id="PTHR10543:SF24">
    <property type="entry name" value="CAROTENOID ISOMEROOXYGENASE"/>
    <property type="match status" value="1"/>
</dbReference>
<dbReference type="GO" id="GO:0010436">
    <property type="term" value="F:carotenoid dioxygenase activity"/>
    <property type="evidence" value="ECO:0007669"/>
    <property type="project" value="TreeGrafter"/>
</dbReference>
<name>A0A813E9C4_POLGL</name>
<dbReference type="Pfam" id="PF03055">
    <property type="entry name" value="RPE65"/>
    <property type="match status" value="1"/>
</dbReference>
<accession>A0A813E9C4</accession>
<feature type="binding site" evidence="5">
    <location>
        <position position="201"/>
    </location>
    <ligand>
        <name>Fe cation</name>
        <dbReference type="ChEBI" id="CHEBI:24875"/>
        <note>catalytic</note>
    </ligand>
</feature>
<dbReference type="InterPro" id="IPR004294">
    <property type="entry name" value="Carotenoid_Oase"/>
</dbReference>
<keyword evidence="6" id="KW-0732">Signal</keyword>
<evidence type="ECO:0000313" key="7">
    <source>
        <dbReference type="EMBL" id="CAE8596841.1"/>
    </source>
</evidence>
<evidence type="ECO:0008006" key="9">
    <source>
        <dbReference type="Google" id="ProtNLM"/>
    </source>
</evidence>
<dbReference type="Proteomes" id="UP000654075">
    <property type="component" value="Unassembled WGS sequence"/>
</dbReference>
<evidence type="ECO:0000313" key="8">
    <source>
        <dbReference type="Proteomes" id="UP000654075"/>
    </source>
</evidence>
<feature type="signal peptide" evidence="6">
    <location>
        <begin position="1"/>
        <end position="17"/>
    </location>
</feature>
<organism evidence="7 8">
    <name type="scientific">Polarella glacialis</name>
    <name type="common">Dinoflagellate</name>
    <dbReference type="NCBI Taxonomy" id="89957"/>
    <lineage>
        <taxon>Eukaryota</taxon>
        <taxon>Sar</taxon>
        <taxon>Alveolata</taxon>
        <taxon>Dinophyceae</taxon>
        <taxon>Suessiales</taxon>
        <taxon>Suessiaceae</taxon>
        <taxon>Polarella</taxon>
    </lineage>
</organism>
<keyword evidence="8" id="KW-1185">Reference proteome</keyword>
<gene>
    <name evidence="7" type="ORF">PGLA1383_LOCUS15299</name>
</gene>
<evidence type="ECO:0000256" key="3">
    <source>
        <dbReference type="ARBA" id="ARBA00023002"/>
    </source>
</evidence>
<dbReference type="OrthoDB" id="407010at2759"/>
<feature type="binding site" evidence="5">
    <location>
        <position position="514"/>
    </location>
    <ligand>
        <name>Fe cation</name>
        <dbReference type="ChEBI" id="CHEBI:24875"/>
        <note>catalytic</note>
    </ligand>
</feature>
<dbReference type="EMBL" id="CAJNNV010008958">
    <property type="protein sequence ID" value="CAE8596841.1"/>
    <property type="molecule type" value="Genomic_DNA"/>
</dbReference>
<keyword evidence="2 5" id="KW-0479">Metal-binding</keyword>
<dbReference type="GO" id="GO:0016121">
    <property type="term" value="P:carotene catabolic process"/>
    <property type="evidence" value="ECO:0007669"/>
    <property type="project" value="TreeGrafter"/>
</dbReference>
<evidence type="ECO:0000256" key="1">
    <source>
        <dbReference type="ARBA" id="ARBA00006787"/>
    </source>
</evidence>
<evidence type="ECO:0000256" key="2">
    <source>
        <dbReference type="ARBA" id="ARBA00022723"/>
    </source>
</evidence>
<comment type="cofactor">
    <cofactor evidence="5">
        <name>Fe(2+)</name>
        <dbReference type="ChEBI" id="CHEBI:29033"/>
    </cofactor>
    <text evidence="5">Binds 1 Fe(2+) ion per subunit.</text>
</comment>
<keyword evidence="3" id="KW-0560">Oxidoreductase</keyword>
<evidence type="ECO:0000256" key="4">
    <source>
        <dbReference type="ARBA" id="ARBA00023004"/>
    </source>
</evidence>
<dbReference type="PANTHER" id="PTHR10543">
    <property type="entry name" value="BETA-CAROTENE DIOXYGENASE"/>
    <property type="match status" value="1"/>
</dbReference>
<feature type="binding site" evidence="5">
    <location>
        <position position="255"/>
    </location>
    <ligand>
        <name>Fe cation</name>
        <dbReference type="ChEBI" id="CHEBI:24875"/>
        <note>catalytic</note>
    </ligand>
</feature>
<keyword evidence="4 5" id="KW-0408">Iron</keyword>
<dbReference type="OMA" id="NWHDEDA"/>